<dbReference type="WBParaSite" id="RSKR_0000700700.1">
    <property type="protein sequence ID" value="RSKR_0000700700.1"/>
    <property type="gene ID" value="RSKR_0000700700"/>
</dbReference>
<evidence type="ECO:0000313" key="1">
    <source>
        <dbReference type="Proteomes" id="UP000095286"/>
    </source>
</evidence>
<reference evidence="2" key="1">
    <citation type="submission" date="2016-11" db="UniProtKB">
        <authorList>
            <consortium name="WormBaseParasite"/>
        </authorList>
    </citation>
    <scope>IDENTIFICATION</scope>
    <source>
        <strain evidence="2">KR3021</strain>
    </source>
</reference>
<protein>
    <submittedName>
        <fullName evidence="2">RING-type domain-containing protein</fullName>
    </submittedName>
</protein>
<organism evidence="1 2">
    <name type="scientific">Rhabditophanes sp. KR3021</name>
    <dbReference type="NCBI Taxonomy" id="114890"/>
    <lineage>
        <taxon>Eukaryota</taxon>
        <taxon>Metazoa</taxon>
        <taxon>Ecdysozoa</taxon>
        <taxon>Nematoda</taxon>
        <taxon>Chromadorea</taxon>
        <taxon>Rhabditida</taxon>
        <taxon>Tylenchina</taxon>
        <taxon>Panagrolaimomorpha</taxon>
        <taxon>Strongyloidoidea</taxon>
        <taxon>Alloionematidae</taxon>
        <taxon>Rhabditophanes</taxon>
    </lineage>
</organism>
<name>A0AC35U3R2_9BILA</name>
<evidence type="ECO:0000313" key="2">
    <source>
        <dbReference type="WBParaSite" id="RSKR_0000700700.1"/>
    </source>
</evidence>
<sequence length="463" mass="51838">MIPHAKDAYAFPLQQKRDPFEKENVYFAYTSDDPDDSTTSCESENPSDSEALRNFSKTSVMFVSISFIILMVVSCCWLAWYYLQRFRYAHAKDRMQRRLFTAAKKALTKIPTRPIKAGDKELELECPVCIDQFQPGDILRILLCHHIFHKACVDPWLLEQRVCCVCRQDILKATGYNISSGGKRRHIGPFGSLSQSHDDRDLGDTLSTVSNPINLEHNDDVNIPDSDHSSTEIHSTISEHGRYAYRFNGEIQDPFTYGTPAPQLVQVINPGNTKKFNIIPLTVHAMPDSRKGKNKCDITGTIEYNDPSKRPCSEPISGNKRSSSSNYEDNGVIKEIGRQSFSSINSGGRKQSLSNNSNSVNPRVQVVNLVSICNSKVNENVKSKEMEDTINGSIMEAPKPGLTISSSRPTALFRNMTKSVNHETDMSSGEGMPGFIQEPQRSQIFHDDLNTAKVVAVHQPSKN</sequence>
<dbReference type="Proteomes" id="UP000095286">
    <property type="component" value="Unplaced"/>
</dbReference>
<proteinExistence type="predicted"/>
<accession>A0AC35U3R2</accession>